<sequence>MTDRTYVTPDELDFTEDDSVRELGDDRYVVAVDGDGGRPEAAAEPGRRAVEERASTDDESSDSDRYYLELGARTDVAEDETVVAGDDIGAVFADALRWYARRVAPSERPQKVVNVLLSDTEFAVTDRVRDR</sequence>
<evidence type="ECO:0000256" key="1">
    <source>
        <dbReference type="SAM" id="MobiDB-lite"/>
    </source>
</evidence>
<proteinExistence type="predicted"/>
<feature type="compositionally biased region" description="Basic and acidic residues" evidence="1">
    <location>
        <begin position="45"/>
        <end position="64"/>
    </location>
</feature>
<evidence type="ECO:0000313" key="2">
    <source>
        <dbReference type="EMBL" id="SFG06473.1"/>
    </source>
</evidence>
<accession>A0A1I2NSA7</accession>
<dbReference type="OrthoDB" id="282859at2157"/>
<dbReference type="Proteomes" id="UP000198876">
    <property type="component" value="Unassembled WGS sequence"/>
</dbReference>
<keyword evidence="3" id="KW-1185">Reference proteome</keyword>
<organism evidence="2 3">
    <name type="scientific">Halopelagius inordinatus</name>
    <dbReference type="NCBI Taxonomy" id="553467"/>
    <lineage>
        <taxon>Archaea</taxon>
        <taxon>Methanobacteriati</taxon>
        <taxon>Methanobacteriota</taxon>
        <taxon>Stenosarchaea group</taxon>
        <taxon>Halobacteria</taxon>
        <taxon>Halobacteriales</taxon>
        <taxon>Haloferacaceae</taxon>
    </lineage>
</organism>
<name>A0A1I2NSA7_9EURY</name>
<dbReference type="RefSeq" id="WP_092890081.1">
    <property type="nucleotide sequence ID" value="NZ_FOOQ01000001.1"/>
</dbReference>
<dbReference type="AlphaFoldDB" id="A0A1I2NSA7"/>
<protein>
    <submittedName>
        <fullName evidence="2">Uncharacterized protein</fullName>
    </submittedName>
</protein>
<dbReference type="EMBL" id="FOOQ01000001">
    <property type="protein sequence ID" value="SFG06473.1"/>
    <property type="molecule type" value="Genomic_DNA"/>
</dbReference>
<gene>
    <name evidence="2" type="ORF">SAMN04488063_1311</name>
</gene>
<dbReference type="STRING" id="553467.SAMN04488063_1311"/>
<reference evidence="3" key="1">
    <citation type="submission" date="2016-10" db="EMBL/GenBank/DDBJ databases">
        <authorList>
            <person name="Varghese N."/>
            <person name="Submissions S."/>
        </authorList>
    </citation>
    <scope>NUCLEOTIDE SEQUENCE [LARGE SCALE GENOMIC DNA]</scope>
    <source>
        <strain evidence="3">CGMCC 1.7739</strain>
    </source>
</reference>
<evidence type="ECO:0000313" key="3">
    <source>
        <dbReference type="Proteomes" id="UP000198876"/>
    </source>
</evidence>
<dbReference type="Pfam" id="PF24332">
    <property type="entry name" value="DUF7500"/>
    <property type="match status" value="1"/>
</dbReference>
<feature type="region of interest" description="Disordered" evidence="1">
    <location>
        <begin position="30"/>
        <end position="64"/>
    </location>
</feature>
<dbReference type="InterPro" id="IPR055923">
    <property type="entry name" value="DUF7500"/>
</dbReference>